<dbReference type="Proteomes" id="UP000230605">
    <property type="component" value="Chromosome 10"/>
</dbReference>
<name>A0A2G5IDI7_CERBT</name>
<sequence>MSTACECLKHYMTHLERPQLFRWRNTTLLSTTGPAFFKVPCGCRASCQPAASFSLPPYSTV</sequence>
<dbReference type="EMBL" id="LKMD01000099">
    <property type="protein sequence ID" value="PIB02810.1"/>
    <property type="molecule type" value="Genomic_DNA"/>
</dbReference>
<evidence type="ECO:0000313" key="1">
    <source>
        <dbReference type="EMBL" id="PIB02810.1"/>
    </source>
</evidence>
<reference evidence="1 2" key="1">
    <citation type="submission" date="2015-10" db="EMBL/GenBank/DDBJ databases">
        <title>The cercosporin biosynthetic gene cluster was horizontally transferred to several fungal lineages and shown to be expanded in Cercospora beticola based on microsynteny with recipient genomes.</title>
        <authorList>
            <person name="De Jonge R."/>
            <person name="Ebert M.K."/>
            <person name="Suttle J.C."/>
            <person name="Jurick Ii W.M."/>
            <person name="Secor G.A."/>
            <person name="Thomma B.P."/>
            <person name="Van De Peer Y."/>
            <person name="Bolton M.D."/>
        </authorList>
    </citation>
    <scope>NUCLEOTIDE SEQUENCE [LARGE SCALE GENOMIC DNA]</scope>
    <source>
        <strain evidence="1 2">09-40</strain>
    </source>
</reference>
<gene>
    <name evidence="1" type="ORF">CB0940_11717</name>
</gene>
<evidence type="ECO:0000313" key="2">
    <source>
        <dbReference type="Proteomes" id="UP000230605"/>
    </source>
</evidence>
<protein>
    <submittedName>
        <fullName evidence="1">Uncharacterized protein</fullName>
    </submittedName>
</protein>
<proteinExistence type="predicted"/>
<dbReference type="AlphaFoldDB" id="A0A2G5IDI7"/>
<accession>A0A2G5IDI7</accession>
<comment type="caution">
    <text evidence="1">The sequence shown here is derived from an EMBL/GenBank/DDBJ whole genome shotgun (WGS) entry which is preliminary data.</text>
</comment>
<organism evidence="1 2">
    <name type="scientific">Cercospora beticola</name>
    <name type="common">Sugarbeet leaf spot fungus</name>
    <dbReference type="NCBI Taxonomy" id="122368"/>
    <lineage>
        <taxon>Eukaryota</taxon>
        <taxon>Fungi</taxon>
        <taxon>Dikarya</taxon>
        <taxon>Ascomycota</taxon>
        <taxon>Pezizomycotina</taxon>
        <taxon>Dothideomycetes</taxon>
        <taxon>Dothideomycetidae</taxon>
        <taxon>Mycosphaerellales</taxon>
        <taxon>Mycosphaerellaceae</taxon>
        <taxon>Cercospora</taxon>
    </lineage>
</organism>